<sequence>MATSDQPDPLLSAPPSPFFTILKHSPTGRGPRIGRLTLPNRDAIRTPHYIAVTSRGAVPHLSQDNFARLTNISGVYVGLEDFLERASQRPPPLYELRASFPTPDSALRRFTALPDCTLCVLGARRTPPVTAPAANPNTESTVAVSTAVGFRHLSAADYAEAGETLGADIVVGLGDIPYGRALGSKRIEKATDRTINWTISHMKLRQQDRPQDPNQPKLFAPLLPVPCEKQSFYLDALTTDLEPSIAGLALYDLATLPDLPQPLTPLPLLAFLTPSTPQTLLHHIAQGVDLHTTALPTTASEAGIALTFTFPAPSIDPIAPHPLPLGHPLTAPENATSLTPLSSACPCETCTNHHKAYLHHLLSAHEMLGWVLLQIHNFSVLDRFFEGVRAAMDAGTFEEECRRFGEVYETALPEPGARGPRVRGYQFKSEGPGEAKKNVSRFKVMEKGREARSENAVAVSDSTAEAVKETEFAEKEGGNVGA</sequence>
<dbReference type="Proteomes" id="UP000308549">
    <property type="component" value="Unassembled WGS sequence"/>
</dbReference>
<comment type="function">
    <text evidence="5">Non-catalytic subunit of the queuine tRNA-ribosyltransferase (TGT) that catalyzes the base-exchange of a guanine (G) residue with queuine (Q) at position 34 (anticodon wobble position) in tRNAs with GU(N) anticodons (tRNA-Asp, -Asn, -His and -Tyr), resulting in the hypermodified nucleoside queuosine (7-(((4,5-cis-dihydroxy-2-cyclopenten-1-yl)amino)methyl)-7-deazaguanosine).</text>
</comment>
<dbReference type="GO" id="GO:0008479">
    <property type="term" value="F:tRNA-guanosine(34) queuine transglycosylase activity"/>
    <property type="evidence" value="ECO:0007669"/>
    <property type="project" value="UniProtKB-UniRule"/>
</dbReference>
<comment type="subunit">
    <text evidence="5">Heterodimer of a catalytic subunit and an accessory subunit.</text>
</comment>
<evidence type="ECO:0000256" key="1">
    <source>
        <dbReference type="ARBA" id="ARBA00022490"/>
    </source>
</evidence>
<evidence type="ECO:0000313" key="9">
    <source>
        <dbReference type="Proteomes" id="UP000308549"/>
    </source>
</evidence>
<evidence type="ECO:0000256" key="2">
    <source>
        <dbReference type="ARBA" id="ARBA00022694"/>
    </source>
</evidence>
<evidence type="ECO:0000256" key="3">
    <source>
        <dbReference type="ARBA" id="ARBA00022723"/>
    </source>
</evidence>
<name>A0A4U0TRA9_9PEZI</name>
<evidence type="ECO:0000256" key="4">
    <source>
        <dbReference type="ARBA" id="ARBA00022833"/>
    </source>
</evidence>
<feature type="binding site" evidence="5">
    <location>
        <position position="347"/>
    </location>
    <ligand>
        <name>Zn(2+)</name>
        <dbReference type="ChEBI" id="CHEBI:29105"/>
    </ligand>
</feature>
<dbReference type="InterPro" id="IPR050852">
    <property type="entry name" value="Queuine_tRNA-ribosyltrfase"/>
</dbReference>
<evidence type="ECO:0000256" key="5">
    <source>
        <dbReference type="HAMAP-Rule" id="MF_03043"/>
    </source>
</evidence>
<comment type="caution">
    <text evidence="8">The sequence shown here is derived from an EMBL/GenBank/DDBJ whole genome shotgun (WGS) entry which is preliminary data.</text>
</comment>
<protein>
    <recommendedName>
        <fullName evidence="5">Queuine tRNA-ribosyltransferase accessory subunit 2</fullName>
    </recommendedName>
    <alternativeName>
        <fullName evidence="5">Queuine tRNA-ribosyltransferase domain-containing protein 1</fullName>
    </alternativeName>
</protein>
<dbReference type="EMBL" id="NAJL01000042">
    <property type="protein sequence ID" value="TKA24634.1"/>
    <property type="molecule type" value="Genomic_DNA"/>
</dbReference>
<dbReference type="HAMAP" id="MF_03043">
    <property type="entry name" value="QTRT2"/>
    <property type="match status" value="1"/>
</dbReference>
<dbReference type="PANTHER" id="PTHR46064:SF1">
    <property type="entry name" value="QUEUINE TRNA-RIBOSYLTRANSFERASE ACCESSORY SUBUNIT 2"/>
    <property type="match status" value="1"/>
</dbReference>
<gene>
    <name evidence="8" type="ORF">B0A50_06394</name>
</gene>
<accession>A0A4U0TRA9</accession>
<feature type="region of interest" description="Disordered" evidence="6">
    <location>
        <begin position="453"/>
        <end position="482"/>
    </location>
</feature>
<dbReference type="NCBIfam" id="TIGR00449">
    <property type="entry name" value="tgt_general"/>
    <property type="match status" value="1"/>
</dbReference>
<evidence type="ECO:0000313" key="8">
    <source>
        <dbReference type="EMBL" id="TKA24634.1"/>
    </source>
</evidence>
<keyword evidence="4 5" id="KW-0862">Zinc</keyword>
<feature type="compositionally biased region" description="Basic and acidic residues" evidence="6">
    <location>
        <begin position="466"/>
        <end position="482"/>
    </location>
</feature>
<keyword evidence="1 5" id="KW-0963">Cytoplasm</keyword>
<dbReference type="SUPFAM" id="SSF51713">
    <property type="entry name" value="tRNA-guanine transglycosylase"/>
    <property type="match status" value="1"/>
</dbReference>
<reference evidence="8 9" key="1">
    <citation type="submission" date="2017-03" db="EMBL/GenBank/DDBJ databases">
        <title>Genomes of endolithic fungi from Antarctica.</title>
        <authorList>
            <person name="Coleine C."/>
            <person name="Masonjones S."/>
            <person name="Stajich J.E."/>
        </authorList>
    </citation>
    <scope>NUCLEOTIDE SEQUENCE [LARGE SCALE GENOMIC DNA]</scope>
    <source>
        <strain evidence="8 9">CCFEE 6315</strain>
    </source>
</reference>
<proteinExistence type="inferred from homology"/>
<dbReference type="GO" id="GO:0006400">
    <property type="term" value="P:tRNA modification"/>
    <property type="evidence" value="ECO:0007669"/>
    <property type="project" value="InterPro"/>
</dbReference>
<feature type="compositionally biased region" description="Basic and acidic residues" evidence="6">
    <location>
        <begin position="431"/>
        <end position="441"/>
    </location>
</feature>
<keyword evidence="9" id="KW-1185">Reference proteome</keyword>
<feature type="region of interest" description="Disordered" evidence="6">
    <location>
        <begin position="419"/>
        <end position="441"/>
    </location>
</feature>
<dbReference type="Pfam" id="PF01702">
    <property type="entry name" value="TGT"/>
    <property type="match status" value="1"/>
</dbReference>
<dbReference type="InterPro" id="IPR028592">
    <property type="entry name" value="QTRTD1"/>
</dbReference>
<comment type="similarity">
    <text evidence="5">Belongs to the queuine tRNA-ribosyltransferase family. QTRT2 subfamily.</text>
</comment>
<keyword evidence="3 5" id="KW-0479">Metal-binding</keyword>
<dbReference type="Gene3D" id="3.20.20.105">
    <property type="entry name" value="Queuine tRNA-ribosyltransferase-like"/>
    <property type="match status" value="1"/>
</dbReference>
<feature type="binding site" evidence="5">
    <location>
        <position position="345"/>
    </location>
    <ligand>
        <name>Zn(2+)</name>
        <dbReference type="ChEBI" id="CHEBI:29105"/>
    </ligand>
</feature>
<feature type="domain" description="tRNA-guanine(15) transglycosylase-like" evidence="7">
    <location>
        <begin position="31"/>
        <end position="408"/>
    </location>
</feature>
<keyword evidence="2 5" id="KW-0819">tRNA processing</keyword>
<comment type="subcellular location">
    <subcellularLocation>
        <location evidence="5">Cytoplasm</location>
    </subcellularLocation>
</comment>
<dbReference type="AlphaFoldDB" id="A0A4U0TRA9"/>
<dbReference type="InterPro" id="IPR036511">
    <property type="entry name" value="TGT-like_sf"/>
</dbReference>
<organism evidence="8 9">
    <name type="scientific">Salinomyces thailandicus</name>
    <dbReference type="NCBI Taxonomy" id="706561"/>
    <lineage>
        <taxon>Eukaryota</taxon>
        <taxon>Fungi</taxon>
        <taxon>Dikarya</taxon>
        <taxon>Ascomycota</taxon>
        <taxon>Pezizomycotina</taxon>
        <taxon>Dothideomycetes</taxon>
        <taxon>Dothideomycetidae</taxon>
        <taxon>Mycosphaerellales</taxon>
        <taxon>Teratosphaeriaceae</taxon>
        <taxon>Salinomyces</taxon>
    </lineage>
</organism>
<feature type="binding site" evidence="5">
    <location>
        <position position="350"/>
    </location>
    <ligand>
        <name>Zn(2+)</name>
        <dbReference type="ChEBI" id="CHEBI:29105"/>
    </ligand>
</feature>
<evidence type="ECO:0000259" key="7">
    <source>
        <dbReference type="Pfam" id="PF01702"/>
    </source>
</evidence>
<dbReference type="OrthoDB" id="27601at2759"/>
<dbReference type="GO" id="GO:0005737">
    <property type="term" value="C:cytoplasm"/>
    <property type="evidence" value="ECO:0007669"/>
    <property type="project" value="UniProtKB-SubCell"/>
</dbReference>
<feature type="binding site" evidence="5">
    <location>
        <position position="376"/>
    </location>
    <ligand>
        <name>Zn(2+)</name>
        <dbReference type="ChEBI" id="CHEBI:29105"/>
    </ligand>
</feature>
<dbReference type="GO" id="GO:0046872">
    <property type="term" value="F:metal ion binding"/>
    <property type="evidence" value="ECO:0007669"/>
    <property type="project" value="UniProtKB-KW"/>
</dbReference>
<dbReference type="InterPro" id="IPR002616">
    <property type="entry name" value="tRNA_ribo_trans-like"/>
</dbReference>
<comment type="cofactor">
    <cofactor evidence="5">
        <name>Zn(2+)</name>
        <dbReference type="ChEBI" id="CHEBI:29105"/>
    </cofactor>
    <text evidence="5">Binds 1 zinc ion per subunit.</text>
</comment>
<dbReference type="PANTHER" id="PTHR46064">
    <property type="entry name" value="QUEUINE TRNA-RIBOSYLTRANSFERASE ACCESSORY SUBUNIT 2"/>
    <property type="match status" value="1"/>
</dbReference>
<evidence type="ECO:0000256" key="6">
    <source>
        <dbReference type="SAM" id="MobiDB-lite"/>
    </source>
</evidence>